<proteinExistence type="predicted"/>
<sequence length="99" mass="10277">MSSTATFTPLPVCPARHAVGAPICAVERSRLGRRTPSNHTLRTLALDTSVRQVSPASDLTTCAAYEPTAGSGWPTRRPAVAGSCSPVTISGTVSRPRSS</sequence>
<evidence type="ECO:0000313" key="1">
    <source>
        <dbReference type="EMBL" id="ROP37470.1"/>
    </source>
</evidence>
<dbReference type="Proteomes" id="UP000268727">
    <property type="component" value="Unassembled WGS sequence"/>
</dbReference>
<dbReference type="RefSeq" id="WP_246037651.1">
    <property type="nucleotide sequence ID" value="NZ_RJKM01000001.1"/>
</dbReference>
<keyword evidence="2" id="KW-1185">Reference proteome</keyword>
<comment type="caution">
    <text evidence="1">The sequence shown here is derived from an EMBL/GenBank/DDBJ whole genome shotgun (WGS) entry which is preliminary data.</text>
</comment>
<protein>
    <submittedName>
        <fullName evidence="1">Uncharacterized protein</fullName>
    </submittedName>
</protein>
<dbReference type="EMBL" id="RJKM01000001">
    <property type="protein sequence ID" value="ROP37470.1"/>
    <property type="molecule type" value="Genomic_DNA"/>
</dbReference>
<evidence type="ECO:0000313" key="2">
    <source>
        <dbReference type="Proteomes" id="UP000268727"/>
    </source>
</evidence>
<dbReference type="AlphaFoldDB" id="A0A3N1H4M0"/>
<accession>A0A3N1H4M0</accession>
<name>A0A3N1H4M0_9PSEU</name>
<gene>
    <name evidence="1" type="ORF">EDD40_2783</name>
</gene>
<organism evidence="1 2">
    <name type="scientific">Saccharothrix texasensis</name>
    <dbReference type="NCBI Taxonomy" id="103734"/>
    <lineage>
        <taxon>Bacteria</taxon>
        <taxon>Bacillati</taxon>
        <taxon>Actinomycetota</taxon>
        <taxon>Actinomycetes</taxon>
        <taxon>Pseudonocardiales</taxon>
        <taxon>Pseudonocardiaceae</taxon>
        <taxon>Saccharothrix</taxon>
    </lineage>
</organism>
<reference evidence="1 2" key="1">
    <citation type="submission" date="2018-11" db="EMBL/GenBank/DDBJ databases">
        <title>Sequencing the genomes of 1000 actinobacteria strains.</title>
        <authorList>
            <person name="Klenk H.-P."/>
        </authorList>
    </citation>
    <scope>NUCLEOTIDE SEQUENCE [LARGE SCALE GENOMIC DNA]</scope>
    <source>
        <strain evidence="1 2">DSM 44231</strain>
    </source>
</reference>